<evidence type="ECO:0000256" key="5">
    <source>
        <dbReference type="ARBA" id="ARBA00023163"/>
    </source>
</evidence>
<dbReference type="InterPro" id="IPR036358">
    <property type="entry name" value="BTD_sf"/>
</dbReference>
<dbReference type="GO" id="GO:0000978">
    <property type="term" value="F:RNA polymerase II cis-regulatory region sequence-specific DNA binding"/>
    <property type="evidence" value="ECO:0007669"/>
    <property type="project" value="InterPro"/>
</dbReference>
<evidence type="ECO:0000259" key="9">
    <source>
        <dbReference type="SMART" id="SM01268"/>
    </source>
</evidence>
<dbReference type="InterPro" id="IPR040159">
    <property type="entry name" value="CLS_fam"/>
</dbReference>
<name>A0A0D7AZQ4_9AGAR</name>
<evidence type="ECO:0000256" key="4">
    <source>
        <dbReference type="ARBA" id="ARBA00023125"/>
    </source>
</evidence>
<dbReference type="GO" id="GO:0001228">
    <property type="term" value="F:DNA-binding transcription activator activity, RNA polymerase II-specific"/>
    <property type="evidence" value="ECO:0007669"/>
    <property type="project" value="InterPro"/>
</dbReference>
<dbReference type="SMART" id="SM01267">
    <property type="entry name" value="LAG1_DNAbind"/>
    <property type="match status" value="1"/>
</dbReference>
<keyword evidence="3" id="KW-0805">Transcription regulation</keyword>
<keyword evidence="4" id="KW-0238">DNA-binding</keyword>
<evidence type="ECO:0000313" key="11">
    <source>
        <dbReference type="Proteomes" id="UP000054007"/>
    </source>
</evidence>
<dbReference type="Proteomes" id="UP000054007">
    <property type="component" value="Unassembled WGS sequence"/>
</dbReference>
<dbReference type="EMBL" id="KN880669">
    <property type="protein sequence ID" value="KIY63848.1"/>
    <property type="molecule type" value="Genomic_DNA"/>
</dbReference>
<keyword evidence="5" id="KW-0804">Transcription</keyword>
<dbReference type="InterPro" id="IPR008967">
    <property type="entry name" value="p53-like_TF_DNA-bd_sf"/>
</dbReference>
<evidence type="ECO:0000256" key="2">
    <source>
        <dbReference type="ARBA" id="ARBA00009704"/>
    </source>
</evidence>
<dbReference type="InterPro" id="IPR037095">
    <property type="entry name" value="RBP-J/Cbf11_DNA-bd_sf"/>
</dbReference>
<feature type="region of interest" description="Disordered" evidence="7">
    <location>
        <begin position="10"/>
        <end position="68"/>
    </location>
</feature>
<evidence type="ECO:0000259" key="8">
    <source>
        <dbReference type="SMART" id="SM01267"/>
    </source>
</evidence>
<dbReference type="AlphaFoldDB" id="A0A0D7AZQ4"/>
<dbReference type="Gene3D" id="2.80.10.50">
    <property type="match status" value="1"/>
</dbReference>
<organism evidence="10 11">
    <name type="scientific">Cylindrobasidium torrendii FP15055 ss-10</name>
    <dbReference type="NCBI Taxonomy" id="1314674"/>
    <lineage>
        <taxon>Eukaryota</taxon>
        <taxon>Fungi</taxon>
        <taxon>Dikarya</taxon>
        <taxon>Basidiomycota</taxon>
        <taxon>Agaricomycotina</taxon>
        <taxon>Agaricomycetes</taxon>
        <taxon>Agaricomycetidae</taxon>
        <taxon>Agaricales</taxon>
        <taxon>Marasmiineae</taxon>
        <taxon>Physalacriaceae</taxon>
        <taxon>Cylindrobasidium</taxon>
    </lineage>
</organism>
<dbReference type="InterPro" id="IPR015351">
    <property type="entry name" value="RBP-J/Cbf11/Cbf12_DNA-bd"/>
</dbReference>
<sequence length="595" mass="63970">MSAGFAVLVPPLPVPMAPAEEPSPPTDPPAEPPAEPKEAGPSQKRKLDDAEAPEAKSRRVREPAPDASRVMPMTTIICLHAAVAQKSYGNEKRFLCPPPVVHIEGPVWQMRSQHLGMSVVSETGERTFEQKASLDSGMTSSFKFLHVTSASSKAKSFLLSLDITEPPAQTAEDGPSGRVWATFDSAPVTIISKPSKKSAKTRNIASCILAGGPVSLFNRINSQTVRTKYMMIDQTRLCASNAAWSAFNVNVLKPAEDPEDAAGTPPHAGAPTPVTYGSEIVLVDTHSGITTTPLIIRKVDKNKVALEDTGPVSQMQKVALQRVNTDGTRHYLSAAGPITGISPSTGMASQNGTHPLLFQGARAIRERQDGRSVELDEIDDFLCWTIVGISKFQYTFFDAFGQNNTIPEIPITPFPTLFTAPVYRQEKNIVELTVSNFFYEDPKSHQQVPLDVYLGNLGPLRHRVYQPGPPGVLTTVGFLPPATTANPPTAAEPPHILPPGSGGIHTIVMVEMPPIKDVLKALEEDAIEPSSDAPAGPVGRSLPLLFIRAYDGVGYHSGRTITCDNVFATIAPDGTPDSSWLETSVASQGWTLRVM</sequence>
<comment type="similarity">
    <text evidence="2">Belongs to the Su(H) family.</text>
</comment>
<protein>
    <submittedName>
        <fullName evidence="10">Beta-trefoil</fullName>
    </submittedName>
</protein>
<feature type="domain" description="RBP-J/Cbf11/Cbf12 DNA binding" evidence="8">
    <location>
        <begin position="75"/>
        <end position="205"/>
    </location>
</feature>
<evidence type="ECO:0000256" key="7">
    <source>
        <dbReference type="SAM" id="MobiDB-lite"/>
    </source>
</evidence>
<comment type="subcellular location">
    <subcellularLocation>
        <location evidence="1">Nucleus</location>
    </subcellularLocation>
</comment>
<dbReference type="SUPFAM" id="SSF110217">
    <property type="entry name" value="DNA-binding protein LAG-1 (CSL)"/>
    <property type="match status" value="1"/>
</dbReference>
<dbReference type="STRING" id="1314674.A0A0D7AZQ4"/>
<evidence type="ECO:0000256" key="3">
    <source>
        <dbReference type="ARBA" id="ARBA00023015"/>
    </source>
</evidence>
<dbReference type="SUPFAM" id="SSF49417">
    <property type="entry name" value="p53-like transcription factors"/>
    <property type="match status" value="1"/>
</dbReference>
<dbReference type="Pfam" id="PF09271">
    <property type="entry name" value="LAG1-DNAbind"/>
    <property type="match status" value="1"/>
</dbReference>
<dbReference type="PANTHER" id="PTHR10665">
    <property type="entry name" value="RECOMBINING BINDING PROTEIN SUPPRESSOR OF HAIRLESS"/>
    <property type="match status" value="1"/>
</dbReference>
<feature type="compositionally biased region" description="Basic and acidic residues" evidence="7">
    <location>
        <begin position="45"/>
        <end position="64"/>
    </location>
</feature>
<keyword evidence="11" id="KW-1185">Reference proteome</keyword>
<dbReference type="Pfam" id="PF09270">
    <property type="entry name" value="BTD"/>
    <property type="match status" value="1"/>
</dbReference>
<accession>A0A0D7AZQ4</accession>
<dbReference type="GO" id="GO:0005634">
    <property type="term" value="C:nucleus"/>
    <property type="evidence" value="ECO:0007669"/>
    <property type="project" value="UniProtKB-SubCell"/>
</dbReference>
<dbReference type="Gene3D" id="2.60.40.1450">
    <property type="entry name" value="LAG1, DNA binding domain"/>
    <property type="match status" value="1"/>
</dbReference>
<dbReference type="InterPro" id="IPR015350">
    <property type="entry name" value="Beta-trefoil_DNA-bd_dom"/>
</dbReference>
<proteinExistence type="inferred from homology"/>
<keyword evidence="6" id="KW-0539">Nucleus</keyword>
<reference evidence="10 11" key="1">
    <citation type="journal article" date="2015" name="Fungal Genet. Biol.">
        <title>Evolution of novel wood decay mechanisms in Agaricales revealed by the genome sequences of Fistulina hepatica and Cylindrobasidium torrendii.</title>
        <authorList>
            <person name="Floudas D."/>
            <person name="Held B.W."/>
            <person name="Riley R."/>
            <person name="Nagy L.G."/>
            <person name="Koehler G."/>
            <person name="Ransdell A.S."/>
            <person name="Younus H."/>
            <person name="Chow J."/>
            <person name="Chiniquy J."/>
            <person name="Lipzen A."/>
            <person name="Tritt A."/>
            <person name="Sun H."/>
            <person name="Haridas S."/>
            <person name="LaButti K."/>
            <person name="Ohm R.A."/>
            <person name="Kues U."/>
            <person name="Blanchette R.A."/>
            <person name="Grigoriev I.V."/>
            <person name="Minto R.E."/>
            <person name="Hibbett D.S."/>
        </authorList>
    </citation>
    <scope>NUCLEOTIDE SEQUENCE [LARGE SCALE GENOMIC DNA]</scope>
    <source>
        <strain evidence="10 11">FP15055 ss-10</strain>
    </source>
</reference>
<feature type="compositionally biased region" description="Pro residues" evidence="7">
    <location>
        <begin position="10"/>
        <end position="33"/>
    </location>
</feature>
<gene>
    <name evidence="10" type="ORF">CYLTODRAFT_381660</name>
</gene>
<feature type="domain" description="Beta-trefoil DNA-binding" evidence="9">
    <location>
        <begin position="206"/>
        <end position="384"/>
    </location>
</feature>
<evidence type="ECO:0000256" key="6">
    <source>
        <dbReference type="ARBA" id="ARBA00023242"/>
    </source>
</evidence>
<evidence type="ECO:0000256" key="1">
    <source>
        <dbReference type="ARBA" id="ARBA00004123"/>
    </source>
</evidence>
<evidence type="ECO:0000313" key="10">
    <source>
        <dbReference type="EMBL" id="KIY63848.1"/>
    </source>
</evidence>
<dbReference type="SMART" id="SM01268">
    <property type="entry name" value="BTD"/>
    <property type="match status" value="1"/>
</dbReference>
<dbReference type="OrthoDB" id="5600360at2759"/>